<name>A0AAU9V2K0_EUPED</name>
<proteinExistence type="predicted"/>
<evidence type="ECO:0000256" key="3">
    <source>
        <dbReference type="ARBA" id="ARBA00022912"/>
    </source>
</evidence>
<dbReference type="PANTHER" id="PTHR46257">
    <property type="entry name" value="TYROSINE-PROTEIN PHOSPHATASE CORKSCREW"/>
    <property type="match status" value="1"/>
</dbReference>
<dbReference type="PANTHER" id="PTHR46257:SF3">
    <property type="entry name" value="TYROSINE-PROTEIN PHOSPHATASE CORKSCREW"/>
    <property type="match status" value="1"/>
</dbReference>
<evidence type="ECO:0000259" key="6">
    <source>
        <dbReference type="PROSITE" id="PS50056"/>
    </source>
</evidence>
<dbReference type="PROSITE" id="PS50055">
    <property type="entry name" value="TYR_PHOSPHATASE_PTP"/>
    <property type="match status" value="1"/>
</dbReference>
<dbReference type="GO" id="GO:0005737">
    <property type="term" value="C:cytoplasm"/>
    <property type="evidence" value="ECO:0007669"/>
    <property type="project" value="TreeGrafter"/>
</dbReference>
<dbReference type="GO" id="GO:0009653">
    <property type="term" value="P:anatomical structure morphogenesis"/>
    <property type="evidence" value="ECO:0007669"/>
    <property type="project" value="UniProtKB-ARBA"/>
</dbReference>
<organism evidence="7 8">
    <name type="scientific">Euphydryas editha</name>
    <name type="common">Edith's checkerspot</name>
    <dbReference type="NCBI Taxonomy" id="104508"/>
    <lineage>
        <taxon>Eukaryota</taxon>
        <taxon>Metazoa</taxon>
        <taxon>Ecdysozoa</taxon>
        <taxon>Arthropoda</taxon>
        <taxon>Hexapoda</taxon>
        <taxon>Insecta</taxon>
        <taxon>Pterygota</taxon>
        <taxon>Neoptera</taxon>
        <taxon>Endopterygota</taxon>
        <taxon>Lepidoptera</taxon>
        <taxon>Glossata</taxon>
        <taxon>Ditrysia</taxon>
        <taxon>Papilionoidea</taxon>
        <taxon>Nymphalidae</taxon>
        <taxon>Nymphalinae</taxon>
        <taxon>Euphydryas</taxon>
    </lineage>
</organism>
<keyword evidence="2" id="KW-0378">Hydrolase</keyword>
<dbReference type="Pfam" id="PF00102">
    <property type="entry name" value="Y_phosphatase"/>
    <property type="match status" value="2"/>
</dbReference>
<dbReference type="PROSITE" id="PS00383">
    <property type="entry name" value="TYR_PHOSPHATASE_1"/>
    <property type="match status" value="1"/>
</dbReference>
<evidence type="ECO:0000256" key="2">
    <source>
        <dbReference type="ARBA" id="ARBA00022801"/>
    </source>
</evidence>
<dbReference type="AlphaFoldDB" id="A0AAU9V2K0"/>
<dbReference type="GO" id="GO:0001784">
    <property type="term" value="F:phosphotyrosine residue binding"/>
    <property type="evidence" value="ECO:0007669"/>
    <property type="project" value="TreeGrafter"/>
</dbReference>
<dbReference type="GO" id="GO:0004726">
    <property type="term" value="F:non-membrane spanning protein tyrosine phosphatase activity"/>
    <property type="evidence" value="ECO:0007669"/>
    <property type="project" value="TreeGrafter"/>
</dbReference>
<dbReference type="EMBL" id="CAKOGL010000026">
    <property type="protein sequence ID" value="CAH2103295.1"/>
    <property type="molecule type" value="Genomic_DNA"/>
</dbReference>
<protein>
    <recommendedName>
        <fullName evidence="1">protein-tyrosine-phosphatase</fullName>
        <ecNumber evidence="1">3.1.3.48</ecNumber>
    </recommendedName>
</protein>
<dbReference type="InterPro" id="IPR052123">
    <property type="entry name" value="Non-rcpt_Tyr_Phosphatase"/>
</dbReference>
<evidence type="ECO:0000259" key="5">
    <source>
        <dbReference type="PROSITE" id="PS50055"/>
    </source>
</evidence>
<dbReference type="Gene3D" id="3.90.190.10">
    <property type="entry name" value="Protein tyrosine phosphatase superfamily"/>
    <property type="match status" value="2"/>
</dbReference>
<dbReference type="InterPro" id="IPR029021">
    <property type="entry name" value="Prot-tyrosine_phosphatase-like"/>
</dbReference>
<comment type="caution">
    <text evidence="7">The sequence shown here is derived from an EMBL/GenBank/DDBJ whole genome shotgun (WGS) entry which is preliminary data.</text>
</comment>
<keyword evidence="4" id="KW-0727">SH2 domain</keyword>
<reference evidence="7" key="1">
    <citation type="submission" date="2022-03" db="EMBL/GenBank/DDBJ databases">
        <authorList>
            <person name="Tunstrom K."/>
        </authorList>
    </citation>
    <scope>NUCLEOTIDE SEQUENCE</scope>
</reference>
<dbReference type="PROSITE" id="PS50056">
    <property type="entry name" value="TYR_PHOSPHATASE_2"/>
    <property type="match status" value="1"/>
</dbReference>
<dbReference type="GO" id="GO:0035556">
    <property type="term" value="P:intracellular signal transduction"/>
    <property type="evidence" value="ECO:0007669"/>
    <property type="project" value="TreeGrafter"/>
</dbReference>
<dbReference type="SMART" id="SM00404">
    <property type="entry name" value="PTPc_motif"/>
    <property type="match status" value="1"/>
</dbReference>
<dbReference type="InterPro" id="IPR016130">
    <property type="entry name" value="Tyr_Pase_AS"/>
</dbReference>
<keyword evidence="3" id="KW-0904">Protein phosphatase</keyword>
<dbReference type="Proteomes" id="UP001153954">
    <property type="component" value="Unassembled WGS sequence"/>
</dbReference>
<dbReference type="GO" id="GO:0000278">
    <property type="term" value="P:mitotic cell cycle"/>
    <property type="evidence" value="ECO:0007669"/>
    <property type="project" value="TreeGrafter"/>
</dbReference>
<dbReference type="PRINTS" id="PR00700">
    <property type="entry name" value="PRTYPHPHTASE"/>
</dbReference>
<sequence length="420" mass="48620">MDNKYDVGSGEQFDDLVGLIEHFRSYPIIETSGDVLRLLQPVSGTRLRANGIEHKGQFQKMNDFQRAQRTGFDGEFQSLKIVDDMHVFTTNEGMKLDNADKNRYRNILPYDQTRVILRKSNEHQSDYINANYIRSPRMGDSSSSVQSSNESLNSVNSLIIRSDTKKTVPLVTKSLSDDALREVKRCIKMDKINGNLCRNLLKDKLYIATQGCLSNTTNDFWRMLWQEDVRVIAMITNEVEKGKNKCQRYWPLSGQEECYDELTVKSISETCYEDFLLREFDVSDKNTCKTIYQYQYTSWPDHGAPQDPDAVLTFIEDINRRMYRIAQEKDAPEHNVLCVHCSAGVGRTGTFIVLDMLIDKIKRSGFNCEIDVHSTVKLVRAQRYGMVQNKTQYRFIYLAIQNYIDNNKIKLRKKVYTSEA</sequence>
<dbReference type="InterPro" id="IPR000242">
    <property type="entry name" value="PTP_cat"/>
</dbReference>
<accession>A0AAU9V2K0</accession>
<dbReference type="SUPFAM" id="SSF52799">
    <property type="entry name" value="(Phosphotyrosine protein) phosphatases II"/>
    <property type="match status" value="1"/>
</dbReference>
<feature type="domain" description="Tyrosine specific protein phosphatases" evidence="6">
    <location>
        <begin position="312"/>
        <end position="394"/>
    </location>
</feature>
<dbReference type="InterPro" id="IPR000387">
    <property type="entry name" value="Tyr_Pase_dom"/>
</dbReference>
<evidence type="ECO:0000313" key="8">
    <source>
        <dbReference type="Proteomes" id="UP001153954"/>
    </source>
</evidence>
<evidence type="ECO:0000313" key="7">
    <source>
        <dbReference type="EMBL" id="CAH2103295.1"/>
    </source>
</evidence>
<evidence type="ECO:0000256" key="4">
    <source>
        <dbReference type="ARBA" id="ARBA00022999"/>
    </source>
</evidence>
<gene>
    <name evidence="7" type="ORF">EEDITHA_LOCUS17829</name>
</gene>
<dbReference type="EC" id="3.1.3.48" evidence="1"/>
<keyword evidence="8" id="KW-1185">Reference proteome</keyword>
<dbReference type="SMART" id="SM00194">
    <property type="entry name" value="PTPc"/>
    <property type="match status" value="1"/>
</dbReference>
<evidence type="ECO:0000256" key="1">
    <source>
        <dbReference type="ARBA" id="ARBA00013064"/>
    </source>
</evidence>
<dbReference type="InterPro" id="IPR003595">
    <property type="entry name" value="Tyr_Pase_cat"/>
</dbReference>
<feature type="domain" description="Tyrosine-protein phosphatase" evidence="5">
    <location>
        <begin position="72"/>
        <end position="403"/>
    </location>
</feature>
<dbReference type="GO" id="GO:0048666">
    <property type="term" value="P:neuron development"/>
    <property type="evidence" value="ECO:0007669"/>
    <property type="project" value="UniProtKB-ARBA"/>
</dbReference>